<gene>
    <name evidence="10" type="ORF">ET33_11520</name>
</gene>
<dbReference type="Gene3D" id="3.40.50.300">
    <property type="entry name" value="P-loop containing nucleotide triphosphate hydrolases"/>
    <property type="match status" value="1"/>
</dbReference>
<dbReference type="GO" id="GO:0015421">
    <property type="term" value="F:ABC-type oligopeptide transporter activity"/>
    <property type="evidence" value="ECO:0007669"/>
    <property type="project" value="TreeGrafter"/>
</dbReference>
<evidence type="ECO:0000256" key="4">
    <source>
        <dbReference type="ARBA" id="ARBA00022840"/>
    </source>
</evidence>
<evidence type="ECO:0000256" key="2">
    <source>
        <dbReference type="ARBA" id="ARBA00022692"/>
    </source>
</evidence>
<proteinExistence type="predicted"/>
<dbReference type="SMART" id="SM00382">
    <property type="entry name" value="AAA"/>
    <property type="match status" value="1"/>
</dbReference>
<organism evidence="10 11">
    <name type="scientific">Paenibacillus tyrfis</name>
    <dbReference type="NCBI Taxonomy" id="1501230"/>
    <lineage>
        <taxon>Bacteria</taxon>
        <taxon>Bacillati</taxon>
        <taxon>Bacillota</taxon>
        <taxon>Bacilli</taxon>
        <taxon>Bacillales</taxon>
        <taxon>Paenibacillaceae</taxon>
        <taxon>Paenibacillus</taxon>
    </lineage>
</organism>
<dbReference type="InterPro" id="IPR039421">
    <property type="entry name" value="Type_1_exporter"/>
</dbReference>
<dbReference type="InterPro" id="IPR017871">
    <property type="entry name" value="ABC_transporter-like_CS"/>
</dbReference>
<dbReference type="EMBL" id="JNVM01000018">
    <property type="protein sequence ID" value="KEQ23909.1"/>
    <property type="molecule type" value="Genomic_DNA"/>
</dbReference>
<dbReference type="GO" id="GO:0005524">
    <property type="term" value="F:ATP binding"/>
    <property type="evidence" value="ECO:0007669"/>
    <property type="project" value="UniProtKB-KW"/>
</dbReference>
<feature type="domain" description="ABC transporter" evidence="8">
    <location>
        <begin position="345"/>
        <end position="583"/>
    </location>
</feature>
<protein>
    <submittedName>
        <fullName evidence="10">Multidrug ABC transporter</fullName>
    </submittedName>
</protein>
<comment type="subcellular location">
    <subcellularLocation>
        <location evidence="1">Cell membrane</location>
        <topology evidence="1">Multi-pass membrane protein</topology>
    </subcellularLocation>
</comment>
<evidence type="ECO:0000256" key="3">
    <source>
        <dbReference type="ARBA" id="ARBA00022741"/>
    </source>
</evidence>
<evidence type="ECO:0000256" key="5">
    <source>
        <dbReference type="ARBA" id="ARBA00022989"/>
    </source>
</evidence>
<evidence type="ECO:0000256" key="1">
    <source>
        <dbReference type="ARBA" id="ARBA00004651"/>
    </source>
</evidence>
<dbReference type="eggNOG" id="COG1132">
    <property type="taxonomic scope" value="Bacteria"/>
</dbReference>
<dbReference type="Gene3D" id="1.20.1560.10">
    <property type="entry name" value="ABC transporter type 1, transmembrane domain"/>
    <property type="match status" value="1"/>
</dbReference>
<dbReference type="InterPro" id="IPR011527">
    <property type="entry name" value="ABC1_TM_dom"/>
</dbReference>
<feature type="transmembrane region" description="Helical" evidence="7">
    <location>
        <begin position="158"/>
        <end position="178"/>
    </location>
</feature>
<evidence type="ECO:0000313" key="11">
    <source>
        <dbReference type="Proteomes" id="UP000028123"/>
    </source>
</evidence>
<dbReference type="PROSITE" id="PS00211">
    <property type="entry name" value="ABC_TRANSPORTER_1"/>
    <property type="match status" value="1"/>
</dbReference>
<dbReference type="PROSITE" id="PS50929">
    <property type="entry name" value="ABC_TM1F"/>
    <property type="match status" value="1"/>
</dbReference>
<evidence type="ECO:0000256" key="6">
    <source>
        <dbReference type="ARBA" id="ARBA00023136"/>
    </source>
</evidence>
<dbReference type="GO" id="GO:0016887">
    <property type="term" value="F:ATP hydrolysis activity"/>
    <property type="evidence" value="ECO:0007669"/>
    <property type="project" value="InterPro"/>
</dbReference>
<comment type="caution">
    <text evidence="10">The sequence shown here is derived from an EMBL/GenBank/DDBJ whole genome shotgun (WGS) entry which is preliminary data.</text>
</comment>
<feature type="transmembrane region" description="Helical" evidence="7">
    <location>
        <begin position="25"/>
        <end position="47"/>
    </location>
</feature>
<keyword evidence="3" id="KW-0547">Nucleotide-binding</keyword>
<dbReference type="InterPro" id="IPR036640">
    <property type="entry name" value="ABC1_TM_sf"/>
</dbReference>
<keyword evidence="11" id="KW-1185">Reference proteome</keyword>
<feature type="domain" description="ABC transmembrane type-1" evidence="9">
    <location>
        <begin position="135"/>
        <end position="309"/>
    </location>
</feature>
<reference evidence="10 11" key="1">
    <citation type="submission" date="2014-06" db="EMBL/GenBank/DDBJ databases">
        <title>Draft genome sequence of Paenibacillus sp. MSt1.</title>
        <authorList>
            <person name="Aw Y.K."/>
            <person name="Ong K.S."/>
            <person name="Gan H.M."/>
            <person name="Lee S.M."/>
        </authorList>
    </citation>
    <scope>NUCLEOTIDE SEQUENCE [LARGE SCALE GENOMIC DNA]</scope>
    <source>
        <strain evidence="10 11">MSt1</strain>
    </source>
</reference>
<dbReference type="PROSITE" id="PS50893">
    <property type="entry name" value="ABC_TRANSPORTER_2"/>
    <property type="match status" value="1"/>
</dbReference>
<dbReference type="SUPFAM" id="SSF90123">
    <property type="entry name" value="ABC transporter transmembrane region"/>
    <property type="match status" value="1"/>
</dbReference>
<feature type="transmembrane region" description="Helical" evidence="7">
    <location>
        <begin position="59"/>
        <end position="79"/>
    </location>
</feature>
<feature type="transmembrane region" description="Helical" evidence="7">
    <location>
        <begin position="256"/>
        <end position="274"/>
    </location>
</feature>
<evidence type="ECO:0000259" key="9">
    <source>
        <dbReference type="PROSITE" id="PS50929"/>
    </source>
</evidence>
<dbReference type="InterPro" id="IPR003439">
    <property type="entry name" value="ABC_transporter-like_ATP-bd"/>
</dbReference>
<dbReference type="PANTHER" id="PTHR43394:SF1">
    <property type="entry name" value="ATP-BINDING CASSETTE SUB-FAMILY B MEMBER 10, MITOCHONDRIAL"/>
    <property type="match status" value="1"/>
</dbReference>
<dbReference type="AlphaFoldDB" id="A0A081NZN6"/>
<dbReference type="RefSeq" id="WP_036686853.1">
    <property type="nucleotide sequence ID" value="NZ_JNVM01000018.1"/>
</dbReference>
<dbReference type="InterPro" id="IPR003593">
    <property type="entry name" value="AAA+_ATPase"/>
</dbReference>
<name>A0A081NZN6_9BACL</name>
<sequence>MKSFAYTMRCAGQAFCKVYRFNRPIVLLSLFVYIVVALQSNIGIYLSKRIVDQLSENNLYLLLGSIALLLSFQLVRLLLETYSQLKSRRMQMAFAVQCENELVDLVARTELLDKEHPQFTGDFSYWSFINGKYLESYSTVTGLVKQGLIAAVSLGYLLYYHLYIGLLALLVGTLKGIYDLRAVRRRVAINEEMMRQSRGYHYYFDVLTGSQTQKEMTLFQLVPYFRERWLRKKDEANALSMQLETLNLKRQASGELLSIISSGFVIVITALLIYKGSLTIGDYVAITMALTMTESNITMMFTSISRLTENAAHIERLNKIESDVHAAARLPEQVEPRPFRFQDELRIRNLTFRYPNRDEPALTDINAEIRKGEMIAILGENGSGKSTLIKLLLGLYRSDTDAILYDGVSVRQLDRIGMWRKTSAVFQDYIRYMTDVRDNIAAGNIAEAHNTDKLLSVLAKVGLSKTFKHGLDTKLGTLEDNAVNLSGGQWQRLALSRVFVSEDHELVVFDEPTSALDPVSEVRLMNEMLEHCRGKTVLMVSHRVGIARRADRIFVMEGGCMAEAGTHDELLRKQGLYHEMWHQQKQWYD</sequence>
<dbReference type="OrthoDB" id="9806127at2"/>
<dbReference type="Proteomes" id="UP000028123">
    <property type="component" value="Unassembled WGS sequence"/>
</dbReference>
<keyword evidence="5 7" id="KW-1133">Transmembrane helix</keyword>
<evidence type="ECO:0000256" key="7">
    <source>
        <dbReference type="SAM" id="Phobius"/>
    </source>
</evidence>
<evidence type="ECO:0000259" key="8">
    <source>
        <dbReference type="PROSITE" id="PS50893"/>
    </source>
</evidence>
<keyword evidence="2 7" id="KW-0812">Transmembrane</keyword>
<keyword evidence="6 7" id="KW-0472">Membrane</keyword>
<keyword evidence="4" id="KW-0067">ATP-binding</keyword>
<dbReference type="SUPFAM" id="SSF52540">
    <property type="entry name" value="P-loop containing nucleoside triphosphate hydrolases"/>
    <property type="match status" value="1"/>
</dbReference>
<evidence type="ECO:0000313" key="10">
    <source>
        <dbReference type="EMBL" id="KEQ23909.1"/>
    </source>
</evidence>
<dbReference type="GO" id="GO:0005886">
    <property type="term" value="C:plasma membrane"/>
    <property type="evidence" value="ECO:0007669"/>
    <property type="project" value="UniProtKB-SubCell"/>
</dbReference>
<dbReference type="PANTHER" id="PTHR43394">
    <property type="entry name" value="ATP-DEPENDENT PERMEASE MDL1, MITOCHONDRIAL"/>
    <property type="match status" value="1"/>
</dbReference>
<accession>A0A081NZN6</accession>
<dbReference type="Pfam" id="PF00005">
    <property type="entry name" value="ABC_tran"/>
    <property type="match status" value="1"/>
</dbReference>
<dbReference type="InterPro" id="IPR027417">
    <property type="entry name" value="P-loop_NTPase"/>
</dbReference>
<dbReference type="CDD" id="cd03228">
    <property type="entry name" value="ABCC_MRP_Like"/>
    <property type="match status" value="1"/>
</dbReference>